<reference evidence="18 19" key="1">
    <citation type="journal article" date="2020" name="IScience">
        <title>Genome Sequencing of the Endangered Kingdonia uniflora (Circaeasteraceae, Ranunculales) Reveals Potential Mechanisms of Evolutionary Specialization.</title>
        <authorList>
            <person name="Sun Y."/>
            <person name="Deng T."/>
            <person name="Zhang A."/>
            <person name="Moore M.J."/>
            <person name="Landis J.B."/>
            <person name="Lin N."/>
            <person name="Zhang H."/>
            <person name="Zhang X."/>
            <person name="Huang J."/>
            <person name="Zhang X."/>
            <person name="Sun H."/>
            <person name="Wang H."/>
        </authorList>
    </citation>
    <scope>NUCLEOTIDE SEQUENCE [LARGE SCALE GENOMIC DNA]</scope>
    <source>
        <strain evidence="18">TB1705</strain>
        <tissue evidence="18">Leaf</tissue>
    </source>
</reference>
<dbReference type="Pfam" id="PF11883">
    <property type="entry name" value="DUF3403"/>
    <property type="match status" value="1"/>
</dbReference>
<dbReference type="AlphaFoldDB" id="A0A7J7MVY3"/>
<comment type="subcellular location">
    <subcellularLocation>
        <location evidence="2">Cell membrane</location>
    </subcellularLocation>
    <subcellularLocation>
        <location evidence="1">Membrane</location>
        <topology evidence="1">Single-pass membrane protein</topology>
    </subcellularLocation>
</comment>
<evidence type="ECO:0000256" key="11">
    <source>
        <dbReference type="ARBA" id="ARBA00022989"/>
    </source>
</evidence>
<dbReference type="PANTHER" id="PTHR27002">
    <property type="entry name" value="RECEPTOR-LIKE SERINE/THREONINE-PROTEIN KINASE SD1-8"/>
    <property type="match status" value="1"/>
</dbReference>
<dbReference type="Pfam" id="PF07714">
    <property type="entry name" value="PK_Tyr_Ser-Thr"/>
    <property type="match status" value="1"/>
</dbReference>
<keyword evidence="12 16" id="KW-0472">Membrane</keyword>
<sequence>MWFSDLVDIRIAPTNGQDLYLRMAASELAMMRDSGTKRKIAVVISASVVLGMALLGLASRFITCRARSKQRGNMENNQPENYSDEIQKNEVELPTFDFLTIAAATNNFSLDNKLGQGGFGPVYKGKLFNGSEIAVKRLSKKSIQGINEFYNEIILIAKLQHRNLVNILGYCIERQETMLIYEYMPNKSLDLFIFDQAQSTLINWEKRLNIVIGIAQGLLYLHRDSRLRIIHRDLKASNVLLDSAMNPKISDFGIAKTFGGDQTEGSTEKVVGTYGYMSPEYAIEGLFSVKSDVYSFGVLVLEIVSGKKNRGFEHHDHDLNLLGHAWKLWDEGKASELLDASIGDPSQTSKVLRYIQVGLLCVQQRPEGRPNMANVVLMLSSDSASLPRPKQPGFFNERNLVEENSSSSGEIRLCSNDITVTDIQGR</sequence>
<dbReference type="FunFam" id="1.10.510.10:FF:000060">
    <property type="entry name" value="G-type lectin S-receptor-like serine/threonine-protein kinase"/>
    <property type="match status" value="1"/>
</dbReference>
<dbReference type="EMBL" id="JACGCM010001204">
    <property type="protein sequence ID" value="KAF6159081.1"/>
    <property type="molecule type" value="Genomic_DNA"/>
</dbReference>
<keyword evidence="11 16" id="KW-1133">Transmembrane helix</keyword>
<evidence type="ECO:0000256" key="8">
    <source>
        <dbReference type="ARBA" id="ARBA00022741"/>
    </source>
</evidence>
<proteinExistence type="predicted"/>
<evidence type="ECO:0000256" key="9">
    <source>
        <dbReference type="ARBA" id="ARBA00022777"/>
    </source>
</evidence>
<keyword evidence="9" id="KW-0418">Kinase</keyword>
<dbReference type="InterPro" id="IPR001245">
    <property type="entry name" value="Ser-Thr/Tyr_kinase_cat_dom"/>
</dbReference>
<keyword evidence="10" id="KW-0067">ATP-binding</keyword>
<keyword evidence="15" id="KW-0325">Glycoprotein</keyword>
<dbReference type="CDD" id="cd14066">
    <property type="entry name" value="STKc_IRAK"/>
    <property type="match status" value="1"/>
</dbReference>
<dbReference type="SMART" id="SM00220">
    <property type="entry name" value="S_TKc"/>
    <property type="match status" value="1"/>
</dbReference>
<evidence type="ECO:0000256" key="12">
    <source>
        <dbReference type="ARBA" id="ARBA00023136"/>
    </source>
</evidence>
<dbReference type="PANTHER" id="PTHR27002:SF181">
    <property type="entry name" value="RECEPTOR-LIKE SERINE_THREONINE-PROTEIN KINASE"/>
    <property type="match status" value="1"/>
</dbReference>
<name>A0A7J7MVY3_9MAGN</name>
<dbReference type="GO" id="GO:0004674">
    <property type="term" value="F:protein serine/threonine kinase activity"/>
    <property type="evidence" value="ECO:0007669"/>
    <property type="project" value="UniProtKB-KW"/>
</dbReference>
<dbReference type="OrthoDB" id="4062651at2759"/>
<evidence type="ECO:0000256" key="15">
    <source>
        <dbReference type="ARBA" id="ARBA00023180"/>
    </source>
</evidence>
<keyword evidence="3" id="KW-1003">Cell membrane</keyword>
<evidence type="ECO:0000256" key="5">
    <source>
        <dbReference type="ARBA" id="ARBA00022679"/>
    </source>
</evidence>
<dbReference type="PROSITE" id="PS50011">
    <property type="entry name" value="PROTEIN_KINASE_DOM"/>
    <property type="match status" value="1"/>
</dbReference>
<feature type="domain" description="Protein kinase" evidence="17">
    <location>
        <begin position="108"/>
        <end position="394"/>
    </location>
</feature>
<keyword evidence="5" id="KW-0808">Transferase</keyword>
<keyword evidence="13" id="KW-1015">Disulfide bond</keyword>
<dbReference type="InterPro" id="IPR021820">
    <property type="entry name" value="S-locus_recpt_kinase_C"/>
</dbReference>
<keyword evidence="4" id="KW-0723">Serine/threonine-protein kinase</keyword>
<dbReference type="GO" id="GO:0005524">
    <property type="term" value="F:ATP binding"/>
    <property type="evidence" value="ECO:0007669"/>
    <property type="project" value="UniProtKB-KW"/>
</dbReference>
<evidence type="ECO:0000256" key="13">
    <source>
        <dbReference type="ARBA" id="ARBA00023157"/>
    </source>
</evidence>
<protein>
    <recommendedName>
        <fullName evidence="17">Protein kinase domain-containing protein</fullName>
    </recommendedName>
</protein>
<evidence type="ECO:0000256" key="7">
    <source>
        <dbReference type="ARBA" id="ARBA00022729"/>
    </source>
</evidence>
<evidence type="ECO:0000256" key="2">
    <source>
        <dbReference type="ARBA" id="ARBA00004236"/>
    </source>
</evidence>
<organism evidence="18 19">
    <name type="scientific">Kingdonia uniflora</name>
    <dbReference type="NCBI Taxonomy" id="39325"/>
    <lineage>
        <taxon>Eukaryota</taxon>
        <taxon>Viridiplantae</taxon>
        <taxon>Streptophyta</taxon>
        <taxon>Embryophyta</taxon>
        <taxon>Tracheophyta</taxon>
        <taxon>Spermatophyta</taxon>
        <taxon>Magnoliopsida</taxon>
        <taxon>Ranunculales</taxon>
        <taxon>Circaeasteraceae</taxon>
        <taxon>Kingdonia</taxon>
    </lineage>
</organism>
<evidence type="ECO:0000256" key="3">
    <source>
        <dbReference type="ARBA" id="ARBA00022475"/>
    </source>
</evidence>
<evidence type="ECO:0000313" key="18">
    <source>
        <dbReference type="EMBL" id="KAF6159081.1"/>
    </source>
</evidence>
<evidence type="ECO:0000313" key="19">
    <source>
        <dbReference type="Proteomes" id="UP000541444"/>
    </source>
</evidence>
<evidence type="ECO:0000256" key="1">
    <source>
        <dbReference type="ARBA" id="ARBA00004167"/>
    </source>
</evidence>
<dbReference type="InterPro" id="IPR000719">
    <property type="entry name" value="Prot_kinase_dom"/>
</dbReference>
<evidence type="ECO:0000256" key="6">
    <source>
        <dbReference type="ARBA" id="ARBA00022692"/>
    </source>
</evidence>
<evidence type="ECO:0000256" key="16">
    <source>
        <dbReference type="SAM" id="Phobius"/>
    </source>
</evidence>
<dbReference type="Gene3D" id="1.10.510.10">
    <property type="entry name" value="Transferase(Phosphotransferase) domain 1"/>
    <property type="match status" value="1"/>
</dbReference>
<dbReference type="InterPro" id="IPR011009">
    <property type="entry name" value="Kinase-like_dom_sf"/>
</dbReference>
<evidence type="ECO:0000256" key="4">
    <source>
        <dbReference type="ARBA" id="ARBA00022527"/>
    </source>
</evidence>
<accession>A0A7J7MVY3</accession>
<keyword evidence="6 16" id="KW-0812">Transmembrane</keyword>
<keyword evidence="19" id="KW-1185">Reference proteome</keyword>
<dbReference type="InterPro" id="IPR008271">
    <property type="entry name" value="Ser/Thr_kinase_AS"/>
</dbReference>
<dbReference type="Gene3D" id="3.30.200.20">
    <property type="entry name" value="Phosphorylase Kinase, domain 1"/>
    <property type="match status" value="1"/>
</dbReference>
<keyword evidence="7" id="KW-0732">Signal</keyword>
<evidence type="ECO:0000259" key="17">
    <source>
        <dbReference type="PROSITE" id="PS50011"/>
    </source>
</evidence>
<dbReference type="PROSITE" id="PS00108">
    <property type="entry name" value="PROTEIN_KINASE_ST"/>
    <property type="match status" value="1"/>
</dbReference>
<keyword evidence="14" id="KW-0675">Receptor</keyword>
<dbReference type="FunFam" id="3.30.200.20:FF:000330">
    <property type="entry name" value="G-type lectin S-receptor-like serine/threonine-protein kinase At4g03230"/>
    <property type="match status" value="1"/>
</dbReference>
<dbReference type="GO" id="GO:0005886">
    <property type="term" value="C:plasma membrane"/>
    <property type="evidence" value="ECO:0007669"/>
    <property type="project" value="UniProtKB-SubCell"/>
</dbReference>
<comment type="caution">
    <text evidence="18">The sequence shown here is derived from an EMBL/GenBank/DDBJ whole genome shotgun (WGS) entry which is preliminary data.</text>
</comment>
<evidence type="ECO:0000256" key="10">
    <source>
        <dbReference type="ARBA" id="ARBA00022840"/>
    </source>
</evidence>
<dbReference type="SUPFAM" id="SSF56112">
    <property type="entry name" value="Protein kinase-like (PK-like)"/>
    <property type="match status" value="1"/>
</dbReference>
<gene>
    <name evidence="18" type="ORF">GIB67_032698</name>
</gene>
<keyword evidence="8" id="KW-0547">Nucleotide-binding</keyword>
<dbReference type="Proteomes" id="UP000541444">
    <property type="component" value="Unassembled WGS sequence"/>
</dbReference>
<feature type="transmembrane region" description="Helical" evidence="16">
    <location>
        <begin position="40"/>
        <end position="62"/>
    </location>
</feature>
<evidence type="ECO:0000256" key="14">
    <source>
        <dbReference type="ARBA" id="ARBA00023170"/>
    </source>
</evidence>